<feature type="compositionally biased region" description="Low complexity" evidence="2">
    <location>
        <begin position="26"/>
        <end position="86"/>
    </location>
</feature>
<evidence type="ECO:0000256" key="2">
    <source>
        <dbReference type="SAM" id="MobiDB-lite"/>
    </source>
</evidence>
<name>D3BES7_HETP5</name>
<comment type="caution">
    <text evidence="3">The sequence shown here is derived from an EMBL/GenBank/DDBJ whole genome shotgun (WGS) entry which is preliminary data.</text>
</comment>
<gene>
    <name evidence="3" type="ORF">PPL_07242</name>
</gene>
<evidence type="ECO:0000256" key="1">
    <source>
        <dbReference type="SAM" id="Coils"/>
    </source>
</evidence>
<dbReference type="PANTHER" id="PTHR16021:SF13">
    <property type="entry name" value="ETS DOMAIN-CONTAINING PROTEIN-RELATED"/>
    <property type="match status" value="1"/>
</dbReference>
<dbReference type="OMA" id="THVINQN"/>
<protein>
    <submittedName>
        <fullName evidence="3">Uncharacterized protein</fullName>
    </submittedName>
</protein>
<keyword evidence="4" id="KW-1185">Reference proteome</keyword>
<feature type="region of interest" description="Disordered" evidence="2">
    <location>
        <begin position="400"/>
        <end position="479"/>
    </location>
</feature>
<evidence type="ECO:0000313" key="3">
    <source>
        <dbReference type="EMBL" id="EFA80408.1"/>
    </source>
</evidence>
<dbReference type="RefSeq" id="XP_020432528.1">
    <property type="nucleotide sequence ID" value="XM_020578080.1"/>
</dbReference>
<organism evidence="3 4">
    <name type="scientific">Heterostelium pallidum (strain ATCC 26659 / Pp 5 / PN500)</name>
    <name type="common">Cellular slime mold</name>
    <name type="synonym">Polysphondylium pallidum</name>
    <dbReference type="NCBI Taxonomy" id="670386"/>
    <lineage>
        <taxon>Eukaryota</taxon>
        <taxon>Amoebozoa</taxon>
        <taxon>Evosea</taxon>
        <taxon>Eumycetozoa</taxon>
        <taxon>Dictyostelia</taxon>
        <taxon>Acytosteliales</taxon>
        <taxon>Acytosteliaceae</taxon>
        <taxon>Heterostelium</taxon>
    </lineage>
</organism>
<reference evidence="3 4" key="1">
    <citation type="journal article" date="2011" name="Genome Res.">
        <title>Phylogeny-wide analysis of social amoeba genomes highlights ancient origins for complex intercellular communication.</title>
        <authorList>
            <person name="Heidel A.J."/>
            <person name="Lawal H.M."/>
            <person name="Felder M."/>
            <person name="Schilde C."/>
            <person name="Helps N.R."/>
            <person name="Tunggal B."/>
            <person name="Rivero F."/>
            <person name="John U."/>
            <person name="Schleicher M."/>
            <person name="Eichinger L."/>
            <person name="Platzer M."/>
            <person name="Noegel A.A."/>
            <person name="Schaap P."/>
            <person name="Gloeckner G."/>
        </authorList>
    </citation>
    <scope>NUCLEOTIDE SEQUENCE [LARGE SCALE GENOMIC DNA]</scope>
    <source>
        <strain evidence="4">ATCC 26659 / Pp 5 / PN500</strain>
    </source>
</reference>
<dbReference type="GeneID" id="31362723"/>
<dbReference type="PANTHER" id="PTHR16021">
    <property type="entry name" value="MANSC DOMAIN CONTAINING PROTEIN 1"/>
    <property type="match status" value="1"/>
</dbReference>
<feature type="region of interest" description="Disordered" evidence="2">
    <location>
        <begin position="20"/>
        <end position="86"/>
    </location>
</feature>
<dbReference type="AlphaFoldDB" id="D3BES7"/>
<evidence type="ECO:0000313" key="4">
    <source>
        <dbReference type="Proteomes" id="UP000001396"/>
    </source>
</evidence>
<sequence>MFKSFVKKFEETTGSIKESLLKKPTTTDSAASPNTTTPATTSTATTTTTTTTPITDNNTTTTTTAANTNSTDVNSSNNSNNSNNSSSGNNYYVDVFKGSVVQPVAAVTESIKDSIRKEADNIKEFTEKDFPVVLQTVTSLSNSVTNTVTSTVTNTVAQSTIHLPSVAQLKDSCQDVDLYNGSLLLRTYEIKLKQMRTNGVILAERAEEVDKKIGPLVRTGMTHAESWKRAHTELSHLDELNNMVESLTLTMESVISKIESLEIGLSIEIDNFLDNEMNKWRERKEAESTRYEAARKQELARMEEELAAAYNRHEREKAMKERAAQLEAERIARKKADEELQRKIQEDANIRSNLDKTIQQQLNDYKTSGIIPQTAAASQPQESISIEQVTIEDSKDELEKFLAPTPPQTPPIKSEQQQQTVVQPPSPPPQSLETDNNNNSVLQSPTSDIIVGRDSVQSLSPILISEKPSMESITDNTNE</sequence>
<dbReference type="InterPro" id="IPR052660">
    <property type="entry name" value="Erythrocyte_Invasion_ImmMod"/>
</dbReference>
<dbReference type="EMBL" id="ADBJ01000031">
    <property type="protein sequence ID" value="EFA80408.1"/>
    <property type="molecule type" value="Genomic_DNA"/>
</dbReference>
<proteinExistence type="predicted"/>
<dbReference type="InParanoid" id="D3BES7"/>
<feature type="compositionally biased region" description="Polar residues" evidence="2">
    <location>
        <begin position="432"/>
        <end position="447"/>
    </location>
</feature>
<accession>D3BES7</accession>
<dbReference type="Proteomes" id="UP000001396">
    <property type="component" value="Unassembled WGS sequence"/>
</dbReference>
<dbReference type="STRING" id="670386.D3BES7"/>
<keyword evidence="1" id="KW-0175">Coiled coil</keyword>
<feature type="coiled-coil region" evidence="1">
    <location>
        <begin position="237"/>
        <end position="346"/>
    </location>
</feature>